<dbReference type="OrthoDB" id="7210484at2"/>
<dbReference type="PIRSF" id="PIRSF029416">
    <property type="entry name" value="UCP029416_PTP"/>
    <property type="match status" value="1"/>
</dbReference>
<name>A0A7G9TAP7_PSEMX</name>
<dbReference type="GeneID" id="81472245"/>
<gene>
    <name evidence="1" type="ORF">IAE60_14760</name>
</gene>
<dbReference type="EMBL" id="CP060731">
    <property type="protein sequence ID" value="QNN77172.1"/>
    <property type="molecule type" value="Genomic_DNA"/>
</dbReference>
<dbReference type="InterPro" id="IPR036196">
    <property type="entry name" value="Ptyr_pPase_sf"/>
</dbReference>
<sequence>MPRNVLFICTQNRLRSPTAEQVFADWPGIETASAGLGNDAEVPVSPELLAWADMIFVMEKAHRNRLSAKFARHLNGKRVICLDIPDDYDFMDPMLIRLLKQKVVRFLPANVEAS</sequence>
<reference evidence="1 2" key="1">
    <citation type="submission" date="2020-08" db="EMBL/GenBank/DDBJ databases">
        <title>Streptomycin Non-resistant strain, P. mexicana.</title>
        <authorList>
            <person name="Ganesh-Kumar S."/>
            <person name="Zhe T."/>
            <person name="Yu Z."/>
            <person name="Min Y."/>
        </authorList>
    </citation>
    <scope>NUCLEOTIDE SEQUENCE [LARGE SCALE GENOMIC DNA]</scope>
    <source>
        <strain evidence="1 2">GTZY2</strain>
    </source>
</reference>
<dbReference type="InterPro" id="IPR016919">
    <property type="entry name" value="UCP029416_PTP"/>
</dbReference>
<dbReference type="RefSeq" id="WP_162111091.1">
    <property type="nucleotide sequence ID" value="NZ_CP060731.1"/>
</dbReference>
<dbReference type="AlphaFoldDB" id="A0A7G9TAP7"/>
<dbReference type="Proteomes" id="UP000515838">
    <property type="component" value="Chromosome"/>
</dbReference>
<dbReference type="Gene3D" id="3.40.50.2300">
    <property type="match status" value="1"/>
</dbReference>
<evidence type="ECO:0000313" key="2">
    <source>
        <dbReference type="Proteomes" id="UP000515838"/>
    </source>
</evidence>
<proteinExistence type="predicted"/>
<evidence type="ECO:0000313" key="1">
    <source>
        <dbReference type="EMBL" id="QNN77172.1"/>
    </source>
</evidence>
<organism evidence="1 2">
    <name type="scientific">Pseudoxanthomonas mexicana</name>
    <dbReference type="NCBI Taxonomy" id="128785"/>
    <lineage>
        <taxon>Bacteria</taxon>
        <taxon>Pseudomonadati</taxon>
        <taxon>Pseudomonadota</taxon>
        <taxon>Gammaproteobacteria</taxon>
        <taxon>Lysobacterales</taxon>
        <taxon>Lysobacteraceae</taxon>
        <taxon>Pseudoxanthomonas</taxon>
    </lineage>
</organism>
<protein>
    <submittedName>
        <fullName evidence="1">Phosphotyrosine protein phosphatase</fullName>
    </submittedName>
</protein>
<accession>A0A7G9TAP7</accession>
<dbReference type="SUPFAM" id="SSF52788">
    <property type="entry name" value="Phosphotyrosine protein phosphatases I"/>
    <property type="match status" value="1"/>
</dbReference>